<organism evidence="17 18">
    <name type="scientific">Cohnella zeiphila</name>
    <dbReference type="NCBI Taxonomy" id="2761120"/>
    <lineage>
        <taxon>Bacteria</taxon>
        <taxon>Bacillati</taxon>
        <taxon>Bacillota</taxon>
        <taxon>Bacilli</taxon>
        <taxon>Bacillales</taxon>
        <taxon>Paenibacillaceae</taxon>
        <taxon>Cohnella</taxon>
    </lineage>
</organism>
<evidence type="ECO:0000256" key="2">
    <source>
        <dbReference type="ARBA" id="ARBA00001913"/>
    </source>
</evidence>
<evidence type="ECO:0000256" key="4">
    <source>
        <dbReference type="ARBA" id="ARBA00001946"/>
    </source>
</evidence>
<evidence type="ECO:0000256" key="13">
    <source>
        <dbReference type="ARBA" id="ARBA00032464"/>
    </source>
</evidence>
<dbReference type="InterPro" id="IPR011042">
    <property type="entry name" value="6-blade_b-propeller_TolB-like"/>
</dbReference>
<dbReference type="RefSeq" id="WP_185128459.1">
    <property type="nucleotide sequence ID" value="NZ_JACJVO010000009.1"/>
</dbReference>
<evidence type="ECO:0000313" key="17">
    <source>
        <dbReference type="EMBL" id="MBB6730795.1"/>
    </source>
</evidence>
<feature type="active site" description="Proton donor/acceptor" evidence="14">
    <location>
        <position position="204"/>
    </location>
</feature>
<dbReference type="Proteomes" id="UP000564644">
    <property type="component" value="Unassembled WGS sequence"/>
</dbReference>
<dbReference type="AlphaFoldDB" id="A0A7X0VUV1"/>
<dbReference type="InterPro" id="IPR013658">
    <property type="entry name" value="SGL"/>
</dbReference>
<feature type="binding site" evidence="15">
    <location>
        <position position="204"/>
    </location>
    <ligand>
        <name>a divalent metal cation</name>
        <dbReference type="ChEBI" id="CHEBI:60240"/>
    </ligand>
</feature>
<gene>
    <name evidence="17" type="ORF">H7C18_07735</name>
</gene>
<evidence type="ECO:0000256" key="12">
    <source>
        <dbReference type="ARBA" id="ARBA00022837"/>
    </source>
</evidence>
<keyword evidence="11" id="KW-0378">Hydrolase</keyword>
<comment type="similarity">
    <text evidence="6">Belongs to the SMP-30/CGR1 family.</text>
</comment>
<comment type="cofactor">
    <cofactor evidence="2">
        <name>Ca(2+)</name>
        <dbReference type="ChEBI" id="CHEBI:29108"/>
    </cofactor>
</comment>
<evidence type="ECO:0000256" key="5">
    <source>
        <dbReference type="ARBA" id="ARBA00004496"/>
    </source>
</evidence>
<dbReference type="PRINTS" id="PR01791">
    <property type="entry name" value="REGUCALCIN"/>
</dbReference>
<evidence type="ECO:0000256" key="8">
    <source>
        <dbReference type="ARBA" id="ARBA00016808"/>
    </source>
</evidence>
<comment type="cofactor">
    <cofactor evidence="4">
        <name>Mg(2+)</name>
        <dbReference type="ChEBI" id="CHEBI:18420"/>
    </cofactor>
</comment>
<evidence type="ECO:0000256" key="10">
    <source>
        <dbReference type="ARBA" id="ARBA00022723"/>
    </source>
</evidence>
<dbReference type="EMBL" id="JACJVO010000009">
    <property type="protein sequence ID" value="MBB6730795.1"/>
    <property type="molecule type" value="Genomic_DNA"/>
</dbReference>
<evidence type="ECO:0000259" key="16">
    <source>
        <dbReference type="Pfam" id="PF08450"/>
    </source>
</evidence>
<dbReference type="PRINTS" id="PR01790">
    <property type="entry name" value="SMP30FAMILY"/>
</dbReference>
<evidence type="ECO:0000256" key="7">
    <source>
        <dbReference type="ARBA" id="ARBA00013227"/>
    </source>
</evidence>
<reference evidence="17 18" key="1">
    <citation type="submission" date="2020-08" db="EMBL/GenBank/DDBJ databases">
        <title>Cohnella phylogeny.</title>
        <authorList>
            <person name="Dunlap C."/>
        </authorList>
    </citation>
    <scope>NUCLEOTIDE SEQUENCE [LARGE SCALE GENOMIC DNA]</scope>
    <source>
        <strain evidence="17 18">CBP 2801</strain>
    </source>
</reference>
<evidence type="ECO:0000256" key="11">
    <source>
        <dbReference type="ARBA" id="ARBA00022801"/>
    </source>
</evidence>
<evidence type="ECO:0000256" key="15">
    <source>
        <dbReference type="PIRSR" id="PIRSR605511-2"/>
    </source>
</evidence>
<dbReference type="InterPro" id="IPR008367">
    <property type="entry name" value="Regucalcin"/>
</dbReference>
<dbReference type="GO" id="GO:0030234">
    <property type="term" value="F:enzyme regulator activity"/>
    <property type="evidence" value="ECO:0007669"/>
    <property type="project" value="InterPro"/>
</dbReference>
<sequence length="298" mass="32361">MSRRLKELEVELVCDAQSVLGEGPLWDTSSDRLYWVDIYSHRIHGYDPGRPGQFETMSAGPFVSSIVPRLSGGFAITQEDGFYRYDPASGASAPLALVETELPGNRFNDGKCDPAGRYVAGTMSRIDEPGRGSLYSLGSDGTVRRLLDGVGTSNGLAWSDDGRTMYYVDSQLQEIAAFDYDPATGRIAHRRVVAVIPAEDGTPDGMTIDAEGMLWLAHWNGWQVSRWDPVSGERIADVSVPVAKVTSVAFGGERLDELYITTARVGVTPELVNDQPHAGGVFRAKPGVRGTLPFAYRG</sequence>
<evidence type="ECO:0000256" key="1">
    <source>
        <dbReference type="ARBA" id="ARBA00001589"/>
    </source>
</evidence>
<keyword evidence="15" id="KW-0862">Zinc</keyword>
<dbReference type="PANTHER" id="PTHR10907:SF47">
    <property type="entry name" value="REGUCALCIN"/>
    <property type="match status" value="1"/>
</dbReference>
<protein>
    <recommendedName>
        <fullName evidence="8">Regucalcin</fullName>
        <ecNumber evidence="7">3.1.1.17</ecNumber>
    </recommendedName>
    <alternativeName>
        <fullName evidence="13">Gluconolactonase</fullName>
    </alternativeName>
</protein>
<dbReference type="Pfam" id="PF08450">
    <property type="entry name" value="SGL"/>
    <property type="match status" value="1"/>
</dbReference>
<accession>A0A7X0VUV1</accession>
<keyword evidence="9" id="KW-0963">Cytoplasm</keyword>
<dbReference type="GO" id="GO:0005509">
    <property type="term" value="F:calcium ion binding"/>
    <property type="evidence" value="ECO:0007669"/>
    <property type="project" value="InterPro"/>
</dbReference>
<dbReference type="Gene3D" id="2.120.10.30">
    <property type="entry name" value="TolB, C-terminal domain"/>
    <property type="match status" value="1"/>
</dbReference>
<comment type="cofactor">
    <cofactor evidence="15">
        <name>Zn(2+)</name>
        <dbReference type="ChEBI" id="CHEBI:29105"/>
    </cofactor>
    <text evidence="15">Binds 1 divalent metal cation per subunit.</text>
</comment>
<evidence type="ECO:0000256" key="6">
    <source>
        <dbReference type="ARBA" id="ARBA00008853"/>
    </source>
</evidence>
<feature type="binding site" evidence="15">
    <location>
        <position position="106"/>
    </location>
    <ligand>
        <name>substrate</name>
    </ligand>
</feature>
<evidence type="ECO:0000313" key="18">
    <source>
        <dbReference type="Proteomes" id="UP000564644"/>
    </source>
</evidence>
<comment type="subcellular location">
    <subcellularLocation>
        <location evidence="5">Cytoplasm</location>
    </subcellularLocation>
</comment>
<dbReference type="InterPro" id="IPR005511">
    <property type="entry name" value="SMP-30"/>
</dbReference>
<dbReference type="GO" id="GO:0004341">
    <property type="term" value="F:gluconolactonase activity"/>
    <property type="evidence" value="ECO:0007669"/>
    <property type="project" value="UniProtKB-EC"/>
</dbReference>
<keyword evidence="12" id="KW-0106">Calcium</keyword>
<dbReference type="GO" id="GO:0005737">
    <property type="term" value="C:cytoplasm"/>
    <property type="evidence" value="ECO:0007669"/>
    <property type="project" value="UniProtKB-SubCell"/>
</dbReference>
<comment type="caution">
    <text evidence="17">The sequence shown here is derived from an EMBL/GenBank/DDBJ whole genome shotgun (WGS) entry which is preliminary data.</text>
</comment>
<dbReference type="GO" id="GO:0019853">
    <property type="term" value="P:L-ascorbic acid biosynthetic process"/>
    <property type="evidence" value="ECO:0007669"/>
    <property type="project" value="TreeGrafter"/>
</dbReference>
<name>A0A7X0VUV1_9BACL</name>
<keyword evidence="10 15" id="KW-0479">Metal-binding</keyword>
<dbReference type="PANTHER" id="PTHR10907">
    <property type="entry name" value="REGUCALCIN"/>
    <property type="match status" value="1"/>
</dbReference>
<evidence type="ECO:0000256" key="14">
    <source>
        <dbReference type="PIRSR" id="PIRSR605511-1"/>
    </source>
</evidence>
<comment type="catalytic activity">
    <reaction evidence="1">
        <text>D-glucono-1,5-lactone + H2O = D-gluconate + H(+)</text>
        <dbReference type="Rhea" id="RHEA:10440"/>
        <dbReference type="ChEBI" id="CHEBI:15377"/>
        <dbReference type="ChEBI" id="CHEBI:15378"/>
        <dbReference type="ChEBI" id="CHEBI:16217"/>
        <dbReference type="ChEBI" id="CHEBI:18391"/>
        <dbReference type="EC" id="3.1.1.17"/>
    </reaction>
</comment>
<evidence type="ECO:0000256" key="9">
    <source>
        <dbReference type="ARBA" id="ARBA00022490"/>
    </source>
</evidence>
<evidence type="ECO:0000256" key="3">
    <source>
        <dbReference type="ARBA" id="ARBA00001936"/>
    </source>
</evidence>
<dbReference type="SUPFAM" id="SSF63829">
    <property type="entry name" value="Calcium-dependent phosphotriesterase"/>
    <property type="match status" value="1"/>
</dbReference>
<dbReference type="EC" id="3.1.1.17" evidence="7"/>
<comment type="cofactor">
    <cofactor evidence="3">
        <name>Mn(2+)</name>
        <dbReference type="ChEBI" id="CHEBI:29035"/>
    </cofactor>
</comment>
<proteinExistence type="inferred from homology"/>
<keyword evidence="18" id="KW-1185">Reference proteome</keyword>
<feature type="domain" description="SMP-30/Gluconolactonase/LRE-like region" evidence="16">
    <location>
        <begin position="20"/>
        <end position="264"/>
    </location>
</feature>
<feature type="binding site" evidence="15">
    <location>
        <position position="154"/>
    </location>
    <ligand>
        <name>a divalent metal cation</name>
        <dbReference type="ChEBI" id="CHEBI:60240"/>
    </ligand>
</feature>
<feature type="binding site" evidence="15">
    <location>
        <position position="22"/>
    </location>
    <ligand>
        <name>a divalent metal cation</name>
        <dbReference type="ChEBI" id="CHEBI:60240"/>
    </ligand>
</feature>
<feature type="binding site" evidence="15">
    <location>
        <position position="108"/>
    </location>
    <ligand>
        <name>substrate</name>
    </ligand>
</feature>